<dbReference type="InterPro" id="IPR020617">
    <property type="entry name" value="Thiolase_C"/>
</dbReference>
<gene>
    <name evidence="15" type="ORF">NSU_2076</name>
</gene>
<evidence type="ECO:0000256" key="3">
    <source>
        <dbReference type="ARBA" id="ARBA00022679"/>
    </source>
</evidence>
<dbReference type="GO" id="GO:0006635">
    <property type="term" value="P:fatty acid beta-oxidation"/>
    <property type="evidence" value="ECO:0007669"/>
    <property type="project" value="TreeGrafter"/>
</dbReference>
<dbReference type="SUPFAM" id="SSF53901">
    <property type="entry name" value="Thiolase-like"/>
    <property type="match status" value="2"/>
</dbReference>
<dbReference type="InterPro" id="IPR016039">
    <property type="entry name" value="Thiolase-like"/>
</dbReference>
<evidence type="ECO:0000256" key="8">
    <source>
        <dbReference type="ARBA" id="ARBA00023140"/>
    </source>
</evidence>
<feature type="domain" description="Thiolase N-terminal" evidence="13">
    <location>
        <begin position="18"/>
        <end position="281"/>
    </location>
</feature>
<dbReference type="Pfam" id="PF02803">
    <property type="entry name" value="Thiolase_C"/>
    <property type="match status" value="1"/>
</dbReference>
<dbReference type="InterPro" id="IPR002155">
    <property type="entry name" value="Thiolase"/>
</dbReference>
<keyword evidence="5" id="KW-0276">Fatty acid metabolism</keyword>
<accession>G6ECK5</accession>
<keyword evidence="16" id="KW-1185">Reference proteome</keyword>
<evidence type="ECO:0000313" key="15">
    <source>
        <dbReference type="EMBL" id="EHJ60916.1"/>
    </source>
</evidence>
<evidence type="ECO:0000256" key="7">
    <source>
        <dbReference type="ARBA" id="ARBA00023098"/>
    </source>
</evidence>
<dbReference type="FunFam" id="3.40.47.10:FF:000010">
    <property type="entry name" value="Acetyl-CoA acetyltransferase (Thiolase)"/>
    <property type="match status" value="1"/>
</dbReference>
<dbReference type="InterPro" id="IPR020613">
    <property type="entry name" value="Thiolase_CS"/>
</dbReference>
<reference evidence="15 16" key="1">
    <citation type="journal article" date="2012" name="J. Bacteriol.">
        <title>Genome sequence of benzo(a)pyrene-degrading bacterium Novosphingobium pentaromativorans US6-1.</title>
        <authorList>
            <person name="Luo Y.R."/>
            <person name="Kang S.G."/>
            <person name="Kim S.J."/>
            <person name="Kim M.R."/>
            <person name="Li N."/>
            <person name="Lee J.H."/>
            <person name="Kwon K.K."/>
        </authorList>
    </citation>
    <scope>NUCLEOTIDE SEQUENCE [LARGE SCALE GENOMIC DNA]</scope>
    <source>
        <strain evidence="15 16">US6-1</strain>
    </source>
</reference>
<dbReference type="GO" id="GO:0003988">
    <property type="term" value="F:acetyl-CoA C-acyltransferase activity"/>
    <property type="evidence" value="ECO:0007669"/>
    <property type="project" value="UniProtKB-ARBA"/>
</dbReference>
<dbReference type="NCBIfam" id="TIGR01930">
    <property type="entry name" value="AcCoA-C-Actrans"/>
    <property type="match status" value="1"/>
</dbReference>
<dbReference type="Proteomes" id="UP000004030">
    <property type="component" value="Unassembled WGS sequence"/>
</dbReference>
<organism evidence="15 16">
    <name type="scientific">Novosphingobium pentaromativorans US6-1</name>
    <dbReference type="NCBI Taxonomy" id="1088721"/>
    <lineage>
        <taxon>Bacteria</taxon>
        <taxon>Pseudomonadati</taxon>
        <taxon>Pseudomonadota</taxon>
        <taxon>Alphaproteobacteria</taxon>
        <taxon>Sphingomonadales</taxon>
        <taxon>Sphingomonadaceae</taxon>
        <taxon>Novosphingobium</taxon>
    </lineage>
</organism>
<evidence type="ECO:0000259" key="14">
    <source>
        <dbReference type="Pfam" id="PF02803"/>
    </source>
</evidence>
<dbReference type="PATRIC" id="fig|1088721.3.peg.2055"/>
<keyword evidence="7" id="KW-0443">Lipid metabolism</keyword>
<dbReference type="GO" id="GO:0010124">
    <property type="term" value="P:phenylacetate catabolic process"/>
    <property type="evidence" value="ECO:0007669"/>
    <property type="project" value="TreeGrafter"/>
</dbReference>
<evidence type="ECO:0000256" key="12">
    <source>
        <dbReference type="RuleBase" id="RU003557"/>
    </source>
</evidence>
<dbReference type="EMBL" id="AGFM01000029">
    <property type="protein sequence ID" value="EHJ60916.1"/>
    <property type="molecule type" value="Genomic_DNA"/>
</dbReference>
<evidence type="ECO:0000256" key="1">
    <source>
        <dbReference type="ARBA" id="ARBA00004275"/>
    </source>
</evidence>
<evidence type="ECO:0000313" key="16">
    <source>
        <dbReference type="Proteomes" id="UP000004030"/>
    </source>
</evidence>
<protein>
    <submittedName>
        <fullName evidence="15">Acetyl-CoA acetyltransferase</fullName>
    </submittedName>
</protein>
<feature type="active site" description="Acyl-thioester intermediate" evidence="11">
    <location>
        <position position="103"/>
    </location>
</feature>
<keyword evidence="9 12" id="KW-0012">Acyltransferase</keyword>
<dbReference type="InterPro" id="IPR020616">
    <property type="entry name" value="Thiolase_N"/>
</dbReference>
<evidence type="ECO:0000256" key="6">
    <source>
        <dbReference type="ARBA" id="ARBA00022946"/>
    </source>
</evidence>
<dbReference type="Pfam" id="PF00108">
    <property type="entry name" value="Thiolase_N"/>
    <property type="match status" value="1"/>
</dbReference>
<proteinExistence type="inferred from homology"/>
<dbReference type="eggNOG" id="COG0183">
    <property type="taxonomic scope" value="Bacteria"/>
</dbReference>
<dbReference type="PROSITE" id="PS00737">
    <property type="entry name" value="THIOLASE_2"/>
    <property type="match status" value="1"/>
</dbReference>
<evidence type="ECO:0000256" key="2">
    <source>
        <dbReference type="ARBA" id="ARBA00010982"/>
    </source>
</evidence>
<comment type="subcellular location">
    <subcellularLocation>
        <location evidence="1">Peroxisome</location>
    </subcellularLocation>
</comment>
<keyword evidence="8" id="KW-0576">Peroxisome</keyword>
<evidence type="ECO:0000256" key="11">
    <source>
        <dbReference type="PIRSR" id="PIRSR000429-1"/>
    </source>
</evidence>
<keyword evidence="4" id="KW-0583">PHB biosynthesis</keyword>
<dbReference type="STRING" id="1088721.JI59_09705"/>
<dbReference type="PIRSF" id="PIRSF000429">
    <property type="entry name" value="Ac-CoA_Ac_transf"/>
    <property type="match status" value="1"/>
</dbReference>
<dbReference type="Gene3D" id="3.40.47.10">
    <property type="match status" value="1"/>
</dbReference>
<evidence type="ECO:0000256" key="10">
    <source>
        <dbReference type="ARBA" id="ARBA00037924"/>
    </source>
</evidence>
<comment type="caution">
    <text evidence="15">The sequence shown here is derived from an EMBL/GenBank/DDBJ whole genome shotgun (WGS) entry which is preliminary data.</text>
</comment>
<evidence type="ECO:0000256" key="5">
    <source>
        <dbReference type="ARBA" id="ARBA00022832"/>
    </source>
</evidence>
<sequence length="413" mass="43688">MKPRVTKEEEITGMREAAIVSTARTAVGKAYRGAFNDTEAPVLSSHVVDAAIDRAGIDPARVDDVYLGVANQWGTHSYNLARLTVQGSILPDTTCGITMDRKCSSSLNAIALAARGIICNEIDCAVAGGAESISLTVNAHAPQYRNRSEFVKAADPTAYMAMIETAEVVAERYGVSREQQDRFAALSQLRAAEAQEAGRFDEEIVPITVSKALYDKQGERTGEETVTLERDEGIRPGTTYEALAGLKPVFSNGLQIAEGRNVTAGNSSQLSDGASAQVLMDLATAQREGLPVLGIYRGFQVAGCGADEMGIGPIFAIPKLLDRAGLKISDIGLFEINEAFASQAVYCQQKLGIDPERLNVNGGAIAIGHPFGMTGSRLTGHALIEGKRRGARYVVVSMCVAGGMGAAGLFEVA</sequence>
<evidence type="ECO:0000256" key="4">
    <source>
        <dbReference type="ARBA" id="ARBA00022752"/>
    </source>
</evidence>
<dbReference type="PANTHER" id="PTHR43853">
    <property type="entry name" value="3-KETOACYL-COA THIOLASE, PEROXISOMAL"/>
    <property type="match status" value="1"/>
</dbReference>
<dbReference type="AlphaFoldDB" id="G6ECK5"/>
<feature type="domain" description="Thiolase C-terminal" evidence="14">
    <location>
        <begin position="292"/>
        <end position="411"/>
    </location>
</feature>
<keyword evidence="3 12" id="KW-0808">Transferase</keyword>
<feature type="active site" description="Proton acceptor" evidence="11">
    <location>
        <position position="369"/>
    </location>
</feature>
<evidence type="ECO:0000256" key="9">
    <source>
        <dbReference type="ARBA" id="ARBA00023315"/>
    </source>
</evidence>
<dbReference type="CDD" id="cd00751">
    <property type="entry name" value="thiolase"/>
    <property type="match status" value="1"/>
</dbReference>
<dbReference type="GO" id="GO:0005737">
    <property type="term" value="C:cytoplasm"/>
    <property type="evidence" value="ECO:0007669"/>
    <property type="project" value="UniProtKB-ARBA"/>
</dbReference>
<dbReference type="GO" id="GO:0042619">
    <property type="term" value="P:poly-hydroxybutyrate biosynthetic process"/>
    <property type="evidence" value="ECO:0007669"/>
    <property type="project" value="UniProtKB-KW"/>
</dbReference>
<evidence type="ECO:0000259" key="13">
    <source>
        <dbReference type="Pfam" id="PF00108"/>
    </source>
</evidence>
<name>G6ECK5_9SPHN</name>
<dbReference type="InterPro" id="IPR050215">
    <property type="entry name" value="Thiolase-like_sf_Thiolase"/>
</dbReference>
<comment type="similarity">
    <text evidence="2 12">Belongs to the thiolase-like superfamily. Thiolase family.</text>
</comment>
<dbReference type="PANTHER" id="PTHR43853:SF8">
    <property type="entry name" value="3-KETOACYL-COA THIOLASE, PEROXISOMAL"/>
    <property type="match status" value="1"/>
</dbReference>
<feature type="active site" description="Proton acceptor" evidence="11">
    <location>
        <position position="399"/>
    </location>
</feature>
<comment type="pathway">
    <text evidence="10">Metabolic intermediate biosynthesis; (R)-mevalonate biosynthesis; (R)-mevalonate from acetyl-CoA: step 1/3.</text>
</comment>
<keyword evidence="6" id="KW-0809">Transit peptide</keyword>